<proteinExistence type="predicted"/>
<organism evidence="1 2">
    <name type="scientific">Aplysia californica</name>
    <name type="common">California sea hare</name>
    <dbReference type="NCBI Taxonomy" id="6500"/>
    <lineage>
        <taxon>Eukaryota</taxon>
        <taxon>Metazoa</taxon>
        <taxon>Spiralia</taxon>
        <taxon>Lophotrochozoa</taxon>
        <taxon>Mollusca</taxon>
        <taxon>Gastropoda</taxon>
        <taxon>Heterobranchia</taxon>
        <taxon>Euthyneura</taxon>
        <taxon>Tectipleura</taxon>
        <taxon>Aplysiida</taxon>
        <taxon>Aplysioidea</taxon>
        <taxon>Aplysiidae</taxon>
        <taxon>Aplysia</taxon>
    </lineage>
</organism>
<dbReference type="Pfam" id="PF16093">
    <property type="entry name" value="PAC4"/>
    <property type="match status" value="1"/>
</dbReference>
<evidence type="ECO:0000313" key="1">
    <source>
        <dbReference type="Proteomes" id="UP000694888"/>
    </source>
</evidence>
<dbReference type="GeneID" id="101853230"/>
<keyword evidence="1" id="KW-1185">Reference proteome</keyword>
<protein>
    <submittedName>
        <fullName evidence="2">Proteasome assembly chaperone 4 isoform X1</fullName>
    </submittedName>
</protein>
<sequence length="121" mass="13184">MASPSQIAVSDFSEIILDKTVFFKVMRLTDSFFVWVGLEPHLSNMAVAMPAKYGSVPSCSLLFGNKSDLSSTSLAQKLELTAKKLSKQVFVSCTVPFDQHLSVLVEKRLAQELALNGSGDL</sequence>
<name>A0ABM1VR87_APLCA</name>
<evidence type="ECO:0000313" key="2">
    <source>
        <dbReference type="RefSeq" id="XP_035824929.1"/>
    </source>
</evidence>
<dbReference type="GO" id="GO:0000502">
    <property type="term" value="C:proteasome complex"/>
    <property type="evidence" value="ECO:0007669"/>
    <property type="project" value="UniProtKB-KW"/>
</dbReference>
<accession>A0ABM1VR87</accession>
<keyword evidence="2" id="KW-0647">Proteasome</keyword>
<reference evidence="2" key="1">
    <citation type="submission" date="2025-08" db="UniProtKB">
        <authorList>
            <consortium name="RefSeq"/>
        </authorList>
    </citation>
    <scope>IDENTIFICATION</scope>
</reference>
<dbReference type="PANTHER" id="PTHR33559">
    <property type="entry name" value="PROTEASOME ASSEMBLY CHAPERONE 4"/>
    <property type="match status" value="1"/>
</dbReference>
<dbReference type="InterPro" id="IPR032157">
    <property type="entry name" value="PAC4"/>
</dbReference>
<dbReference type="RefSeq" id="XP_035824929.1">
    <property type="nucleotide sequence ID" value="XM_035969036.1"/>
</dbReference>
<dbReference type="Proteomes" id="UP000694888">
    <property type="component" value="Unplaced"/>
</dbReference>
<gene>
    <name evidence="2" type="primary">LOC101853230</name>
</gene>
<dbReference type="PANTHER" id="PTHR33559:SF1">
    <property type="entry name" value="PROTEASOME ASSEMBLY CHAPERONE 4"/>
    <property type="match status" value="1"/>
</dbReference>